<dbReference type="Proteomes" id="UP000003172">
    <property type="component" value="Unassembled WGS sequence"/>
</dbReference>
<evidence type="ECO:0000313" key="2">
    <source>
        <dbReference type="EMBL" id="CCH98481.1"/>
    </source>
</evidence>
<reference evidence="2 3" key="1">
    <citation type="submission" date="2012-04" db="EMBL/GenBank/DDBJ databases">
        <authorList>
            <person name="Genoscope - CEA"/>
        </authorList>
    </citation>
    <scope>NUCLEOTIDE SEQUENCE [LARGE SCALE GENOMIC DNA]</scope>
    <source>
        <strain evidence="2 3">9717</strain>
    </source>
</reference>
<evidence type="ECO:0000313" key="3">
    <source>
        <dbReference type="Proteomes" id="UP000003172"/>
    </source>
</evidence>
<protein>
    <submittedName>
        <fullName evidence="2">Uncharacterized protein</fullName>
    </submittedName>
</protein>
<dbReference type="RefSeq" id="WP_004159417.1">
    <property type="nucleotide sequence ID" value="NZ_HE972732.1"/>
</dbReference>
<comment type="caution">
    <text evidence="2">The sequence shown here is derived from an EMBL/GenBank/DDBJ whole genome shotgun (WGS) entry which is preliminary data.</text>
</comment>
<feature type="region of interest" description="Disordered" evidence="1">
    <location>
        <begin position="37"/>
        <end position="61"/>
    </location>
</feature>
<dbReference type="HOGENOM" id="CLU_183868_0_0_3"/>
<gene>
    <name evidence="2" type="ORF">MICAB_4880003</name>
</gene>
<name>I4FS56_MICAE</name>
<accession>I4FS56</accession>
<organism evidence="2 3">
    <name type="scientific">Microcystis aeruginosa PCC 9717</name>
    <dbReference type="NCBI Taxonomy" id="1160286"/>
    <lineage>
        <taxon>Bacteria</taxon>
        <taxon>Bacillati</taxon>
        <taxon>Cyanobacteriota</taxon>
        <taxon>Cyanophyceae</taxon>
        <taxon>Oscillatoriophycideae</taxon>
        <taxon>Chroococcales</taxon>
        <taxon>Microcystaceae</taxon>
        <taxon>Microcystis</taxon>
    </lineage>
</organism>
<evidence type="ECO:0000256" key="1">
    <source>
        <dbReference type="SAM" id="MobiDB-lite"/>
    </source>
</evidence>
<proteinExistence type="predicted"/>
<dbReference type="AlphaFoldDB" id="I4FS56"/>
<sequence length="75" mass="8310">MTKLLELALKKLATLSADRQENIAQLILKEIGENIENEPIKDNDSPSLPPSIGMGASGMSDLSTRCEELLWQDER</sequence>
<dbReference type="EMBL" id="CAII01000432">
    <property type="protein sequence ID" value="CCH98481.1"/>
    <property type="molecule type" value="Genomic_DNA"/>
</dbReference>